<comment type="caution">
    <text evidence="1">The sequence shown here is derived from an EMBL/GenBank/DDBJ whole genome shotgun (WGS) entry which is preliminary data.</text>
</comment>
<proteinExistence type="predicted"/>
<evidence type="ECO:0000313" key="2">
    <source>
        <dbReference type="Proteomes" id="UP000239047"/>
    </source>
</evidence>
<evidence type="ECO:0000313" key="1">
    <source>
        <dbReference type="EMBL" id="PPA70057.1"/>
    </source>
</evidence>
<dbReference type="Pfam" id="PF17356">
    <property type="entry name" value="PBSX_XtrA"/>
    <property type="match status" value="1"/>
</dbReference>
<dbReference type="OrthoDB" id="2738462at2"/>
<name>A0A2S5GAK0_9BACL</name>
<dbReference type="AlphaFoldDB" id="A0A2S5GAK0"/>
<sequence length="64" mass="7367">MRMEELKIDGKGYLNIDIMELDKCAVIIDGGKAKLIKLHEHGEARIITHQGKVKRVRFEEGEDF</sequence>
<keyword evidence="2" id="KW-1185">Reference proteome</keyword>
<organism evidence="1 2">
    <name type="scientific">Jeotgalibacillus proteolyticus</name>
    <dbReference type="NCBI Taxonomy" id="2082395"/>
    <lineage>
        <taxon>Bacteria</taxon>
        <taxon>Bacillati</taxon>
        <taxon>Bacillota</taxon>
        <taxon>Bacilli</taxon>
        <taxon>Bacillales</taxon>
        <taxon>Caryophanaceae</taxon>
        <taxon>Jeotgalibacillus</taxon>
    </lineage>
</organism>
<dbReference type="Proteomes" id="UP000239047">
    <property type="component" value="Unassembled WGS sequence"/>
</dbReference>
<accession>A0A2S5GAK0</accession>
<gene>
    <name evidence="1" type="ORF">C4B60_10710</name>
</gene>
<dbReference type="InterPro" id="IPR035530">
    <property type="entry name" value="PBSX_XtrA"/>
</dbReference>
<reference evidence="1 2" key="1">
    <citation type="submission" date="2018-02" db="EMBL/GenBank/DDBJ databases">
        <title>Jeotgalibacillus proteolyticum sp. nov. a protease producing bacterium isolated from ocean sediments of Laizhou Bay.</title>
        <authorList>
            <person name="Li Y."/>
        </authorList>
    </citation>
    <scope>NUCLEOTIDE SEQUENCE [LARGE SCALE GENOMIC DNA]</scope>
    <source>
        <strain evidence="1 2">22-7</strain>
    </source>
</reference>
<protein>
    <submittedName>
        <fullName evidence="1">Uncharacterized protein</fullName>
    </submittedName>
</protein>
<dbReference type="EMBL" id="PREZ01000004">
    <property type="protein sequence ID" value="PPA70057.1"/>
    <property type="molecule type" value="Genomic_DNA"/>
</dbReference>